<dbReference type="EMBL" id="LXQA010722099">
    <property type="protein sequence ID" value="MCI67706.1"/>
    <property type="molecule type" value="Genomic_DNA"/>
</dbReference>
<comment type="caution">
    <text evidence="1">The sequence shown here is derived from an EMBL/GenBank/DDBJ whole genome shotgun (WGS) entry which is preliminary data.</text>
</comment>
<proteinExistence type="predicted"/>
<feature type="non-terminal residue" evidence="1">
    <location>
        <position position="1"/>
    </location>
</feature>
<protein>
    <submittedName>
        <fullName evidence="1">Uncharacterized protein</fullName>
    </submittedName>
</protein>
<evidence type="ECO:0000313" key="2">
    <source>
        <dbReference type="Proteomes" id="UP000265520"/>
    </source>
</evidence>
<accession>A0A392U5M2</accession>
<dbReference type="Proteomes" id="UP000265520">
    <property type="component" value="Unassembled WGS sequence"/>
</dbReference>
<evidence type="ECO:0000313" key="1">
    <source>
        <dbReference type="EMBL" id="MCI67706.1"/>
    </source>
</evidence>
<name>A0A392U5M2_9FABA</name>
<organism evidence="1 2">
    <name type="scientific">Trifolium medium</name>
    <dbReference type="NCBI Taxonomy" id="97028"/>
    <lineage>
        <taxon>Eukaryota</taxon>
        <taxon>Viridiplantae</taxon>
        <taxon>Streptophyta</taxon>
        <taxon>Embryophyta</taxon>
        <taxon>Tracheophyta</taxon>
        <taxon>Spermatophyta</taxon>
        <taxon>Magnoliopsida</taxon>
        <taxon>eudicotyledons</taxon>
        <taxon>Gunneridae</taxon>
        <taxon>Pentapetalae</taxon>
        <taxon>rosids</taxon>
        <taxon>fabids</taxon>
        <taxon>Fabales</taxon>
        <taxon>Fabaceae</taxon>
        <taxon>Papilionoideae</taxon>
        <taxon>50 kb inversion clade</taxon>
        <taxon>NPAAA clade</taxon>
        <taxon>Hologalegina</taxon>
        <taxon>IRL clade</taxon>
        <taxon>Trifolieae</taxon>
        <taxon>Trifolium</taxon>
    </lineage>
</organism>
<keyword evidence="2" id="KW-1185">Reference proteome</keyword>
<sequence>SPRVQIAEHGRHPAVIIDVANEEDLGGLLYAWFRQGFLDE</sequence>
<dbReference type="AlphaFoldDB" id="A0A392U5M2"/>
<reference evidence="1 2" key="1">
    <citation type="journal article" date="2018" name="Front. Plant Sci.">
        <title>Red Clover (Trifolium pratense) and Zigzag Clover (T. medium) - A Picture of Genomic Similarities and Differences.</title>
        <authorList>
            <person name="Dluhosova J."/>
            <person name="Istvanek J."/>
            <person name="Nedelnik J."/>
            <person name="Repkova J."/>
        </authorList>
    </citation>
    <scope>NUCLEOTIDE SEQUENCE [LARGE SCALE GENOMIC DNA]</scope>
    <source>
        <strain evidence="2">cv. 10/8</strain>
        <tissue evidence="1">Leaf</tissue>
    </source>
</reference>